<feature type="compositionally biased region" description="Basic and acidic residues" evidence="1">
    <location>
        <begin position="87"/>
        <end position="112"/>
    </location>
</feature>
<protein>
    <submittedName>
        <fullName evidence="2">Uncharacterized protein</fullName>
    </submittedName>
</protein>
<feature type="region of interest" description="Disordered" evidence="1">
    <location>
        <begin position="84"/>
        <end position="112"/>
    </location>
</feature>
<organism evidence="2 3">
    <name type="scientific">Stylosanthes scabra</name>
    <dbReference type="NCBI Taxonomy" id="79078"/>
    <lineage>
        <taxon>Eukaryota</taxon>
        <taxon>Viridiplantae</taxon>
        <taxon>Streptophyta</taxon>
        <taxon>Embryophyta</taxon>
        <taxon>Tracheophyta</taxon>
        <taxon>Spermatophyta</taxon>
        <taxon>Magnoliopsida</taxon>
        <taxon>eudicotyledons</taxon>
        <taxon>Gunneridae</taxon>
        <taxon>Pentapetalae</taxon>
        <taxon>rosids</taxon>
        <taxon>fabids</taxon>
        <taxon>Fabales</taxon>
        <taxon>Fabaceae</taxon>
        <taxon>Papilionoideae</taxon>
        <taxon>50 kb inversion clade</taxon>
        <taxon>dalbergioids sensu lato</taxon>
        <taxon>Dalbergieae</taxon>
        <taxon>Pterocarpus clade</taxon>
        <taxon>Stylosanthes</taxon>
    </lineage>
</organism>
<dbReference type="Proteomes" id="UP001341840">
    <property type="component" value="Unassembled WGS sequence"/>
</dbReference>
<feature type="non-terminal residue" evidence="2">
    <location>
        <position position="112"/>
    </location>
</feature>
<evidence type="ECO:0000256" key="1">
    <source>
        <dbReference type="SAM" id="MobiDB-lite"/>
    </source>
</evidence>
<evidence type="ECO:0000313" key="3">
    <source>
        <dbReference type="Proteomes" id="UP001341840"/>
    </source>
</evidence>
<gene>
    <name evidence="2" type="ORF">PIB30_098746</name>
</gene>
<reference evidence="2 3" key="1">
    <citation type="journal article" date="2023" name="Plants (Basel)">
        <title>Bridging the Gap: Combining Genomics and Transcriptomics Approaches to Understand Stylosanthes scabra, an Orphan Legume from the Brazilian Caatinga.</title>
        <authorList>
            <person name="Ferreira-Neto J.R.C."/>
            <person name="da Silva M.D."/>
            <person name="Binneck E."/>
            <person name="de Melo N.F."/>
            <person name="da Silva R.H."/>
            <person name="de Melo A.L.T.M."/>
            <person name="Pandolfi V."/>
            <person name="Bustamante F.O."/>
            <person name="Brasileiro-Vidal A.C."/>
            <person name="Benko-Iseppon A.M."/>
        </authorList>
    </citation>
    <scope>NUCLEOTIDE SEQUENCE [LARGE SCALE GENOMIC DNA]</scope>
    <source>
        <tissue evidence="2">Leaves</tissue>
    </source>
</reference>
<keyword evidence="3" id="KW-1185">Reference proteome</keyword>
<accession>A0ABU6SWX4</accession>
<proteinExistence type="predicted"/>
<evidence type="ECO:0000313" key="2">
    <source>
        <dbReference type="EMBL" id="MED6140962.1"/>
    </source>
</evidence>
<feature type="non-terminal residue" evidence="2">
    <location>
        <position position="1"/>
    </location>
</feature>
<sequence>KLEDALTEWRKSIESRKKVTKLKSELLRAKIEKCKAQEYDPYSIEICMDILEGIEDIPSAIYNERKMEDDFIAKGVHISDSVDIDLDEHVQRSDEKRKQNDSPSRRHGKKQE</sequence>
<name>A0ABU6SWX4_9FABA</name>
<comment type="caution">
    <text evidence="2">The sequence shown here is derived from an EMBL/GenBank/DDBJ whole genome shotgun (WGS) entry which is preliminary data.</text>
</comment>
<dbReference type="EMBL" id="JASCZI010062976">
    <property type="protein sequence ID" value="MED6140962.1"/>
    <property type="molecule type" value="Genomic_DNA"/>
</dbReference>